<evidence type="ECO:0000313" key="5">
    <source>
        <dbReference type="Proteomes" id="UP000479938"/>
    </source>
</evidence>
<proteinExistence type="predicted"/>
<dbReference type="InterPro" id="IPR029063">
    <property type="entry name" value="SAM-dependent_MTases_sf"/>
</dbReference>
<accession>A0A6J4GDB8</accession>
<keyword evidence="1 4" id="KW-0489">Methyltransferase</keyword>
<dbReference type="InterPro" id="IPR041698">
    <property type="entry name" value="Methyltransf_25"/>
</dbReference>
<dbReference type="AlphaFoldDB" id="A0A6J4GDB8"/>
<dbReference type="PANTHER" id="PTHR43861:SF1">
    <property type="entry name" value="TRANS-ACONITATE 2-METHYLTRANSFERASE"/>
    <property type="match status" value="1"/>
</dbReference>
<sequence>MKTSLNPCHPWANKKTKTMKKSTIEEIRERFDNDVERFSNLETGQVATIDATISLELITEASKRIVPNATNVLDIGCGAGNYTLMMLSKVPNLNSTLVDLSLPMLDRAFERVSAATNGRVEVKQGDIREVDLPENQFDIILAGAVLHHLRDDQDWETTFAKIFKLLKPGGCFMISDLITQDTELLNEYTWQRYGEYLEGIGGAEYRQKVFDYIEKEDTPRSMNYQLDLMKKVGFTSVEILHKNMCFGAFGGIK</sequence>
<keyword evidence="5" id="KW-1185">Reference proteome</keyword>
<evidence type="ECO:0000256" key="1">
    <source>
        <dbReference type="ARBA" id="ARBA00022603"/>
    </source>
</evidence>
<dbReference type="SUPFAM" id="SSF53335">
    <property type="entry name" value="S-adenosyl-L-methionine-dependent methyltransferases"/>
    <property type="match status" value="1"/>
</dbReference>
<dbReference type="EMBL" id="CADCSU010000064">
    <property type="protein sequence ID" value="CAA9196834.1"/>
    <property type="molecule type" value="Genomic_DNA"/>
</dbReference>
<evidence type="ECO:0000256" key="2">
    <source>
        <dbReference type="ARBA" id="ARBA00022679"/>
    </source>
</evidence>
<dbReference type="Proteomes" id="UP000479938">
    <property type="component" value="Unassembled WGS sequence"/>
</dbReference>
<dbReference type="GO" id="GO:0043770">
    <property type="term" value="F:demethylmenaquinone methyltransferase activity"/>
    <property type="evidence" value="ECO:0007669"/>
    <property type="project" value="UniProtKB-EC"/>
</dbReference>
<dbReference type="Pfam" id="PF13649">
    <property type="entry name" value="Methyltransf_25"/>
    <property type="match status" value="1"/>
</dbReference>
<organism evidence="4 5">
    <name type="scientific">Flavobacterium bizetiae</name>
    <dbReference type="NCBI Taxonomy" id="2704140"/>
    <lineage>
        <taxon>Bacteria</taxon>
        <taxon>Pseudomonadati</taxon>
        <taxon>Bacteroidota</taxon>
        <taxon>Flavobacteriia</taxon>
        <taxon>Flavobacteriales</taxon>
        <taxon>Flavobacteriaceae</taxon>
        <taxon>Flavobacterium</taxon>
    </lineage>
</organism>
<evidence type="ECO:0000259" key="3">
    <source>
        <dbReference type="Pfam" id="PF13649"/>
    </source>
</evidence>
<gene>
    <name evidence="4" type="primary">menG_1</name>
    <name evidence="4" type="ORF">FLA105534_01342</name>
</gene>
<dbReference type="CDD" id="cd02440">
    <property type="entry name" value="AdoMet_MTases"/>
    <property type="match status" value="1"/>
</dbReference>
<dbReference type="EC" id="2.1.1.163" evidence="4"/>
<feature type="domain" description="Methyltransferase" evidence="3">
    <location>
        <begin position="72"/>
        <end position="170"/>
    </location>
</feature>
<keyword evidence="2 4" id="KW-0808">Transferase</keyword>
<dbReference type="GO" id="GO:0032259">
    <property type="term" value="P:methylation"/>
    <property type="evidence" value="ECO:0007669"/>
    <property type="project" value="UniProtKB-KW"/>
</dbReference>
<name>A0A6J4GDB8_9FLAO</name>
<dbReference type="Gene3D" id="3.40.50.150">
    <property type="entry name" value="Vaccinia Virus protein VP39"/>
    <property type="match status" value="1"/>
</dbReference>
<reference evidence="4 5" key="1">
    <citation type="submission" date="2020-02" db="EMBL/GenBank/DDBJ databases">
        <authorList>
            <person name="Criscuolo A."/>
        </authorList>
    </citation>
    <scope>NUCLEOTIDE SEQUENCE [LARGE SCALE GENOMIC DNA]</scope>
    <source>
        <strain evidence="4">CIP105534</strain>
    </source>
</reference>
<dbReference type="PANTHER" id="PTHR43861">
    <property type="entry name" value="TRANS-ACONITATE 2-METHYLTRANSFERASE-RELATED"/>
    <property type="match status" value="1"/>
</dbReference>
<evidence type="ECO:0000313" key="4">
    <source>
        <dbReference type="EMBL" id="CAA9196834.1"/>
    </source>
</evidence>
<protein>
    <submittedName>
        <fullName evidence="4">Demethylmenaquinone methyltransferase</fullName>
        <ecNumber evidence="4">2.1.1.163</ecNumber>
    </submittedName>
</protein>